<dbReference type="PROSITE" id="PS50943">
    <property type="entry name" value="HTH_CROC1"/>
    <property type="match status" value="1"/>
</dbReference>
<feature type="compositionally biased region" description="Polar residues" evidence="1">
    <location>
        <begin position="86"/>
        <end position="98"/>
    </location>
</feature>
<feature type="region of interest" description="Disordered" evidence="1">
    <location>
        <begin position="143"/>
        <end position="177"/>
    </location>
</feature>
<name>A0ABS0QJW6_THEVU</name>
<sequence length="276" mass="30990">MSKPFEELKKAREQKQLSLEEAAEKTRIDEKYLAALENAEFSGLPDPLYVRGFIRRYSKLLGIDAKPMLDAYKKWEQEERPEESGPVTTLPSRSSRTQESSEPKKKWIAKWPNALLVSSIAVLLIAAGVVTWLVLDQDSSDAETVQLEEPQTETADPEAKPEPKERPQVELIQPAEKGEQGDVYGVSKAEKVTVKVVADKSTEIQIRSGGPTGKVIASKALSPNQAEEFSDPEWISLRVDHPHYVKLYVNGVYIDTSSQQQVSLYQFKKKESTDDE</sequence>
<keyword evidence="2" id="KW-0472">Membrane</keyword>
<evidence type="ECO:0000256" key="1">
    <source>
        <dbReference type="SAM" id="MobiDB-lite"/>
    </source>
</evidence>
<dbReference type="SUPFAM" id="SSF47413">
    <property type="entry name" value="lambda repressor-like DNA-binding domains"/>
    <property type="match status" value="1"/>
</dbReference>
<evidence type="ECO:0000313" key="5">
    <source>
        <dbReference type="Proteomes" id="UP000641910"/>
    </source>
</evidence>
<reference evidence="4 5" key="1">
    <citation type="submission" date="2020-12" db="EMBL/GenBank/DDBJ databases">
        <title>WGS of Thermoactinomyces spp.</title>
        <authorList>
            <person name="Cheng K."/>
        </authorList>
    </citation>
    <scope>NUCLEOTIDE SEQUENCE [LARGE SCALE GENOMIC DNA]</scope>
    <source>
        <strain evidence="5">CICC 10650\ACCC 41061</strain>
    </source>
</reference>
<keyword evidence="5" id="KW-1185">Reference proteome</keyword>
<dbReference type="CDD" id="cd00093">
    <property type="entry name" value="HTH_XRE"/>
    <property type="match status" value="1"/>
</dbReference>
<dbReference type="RefSeq" id="WP_121874399.1">
    <property type="nucleotide sequence ID" value="NZ_JACEIS010000008.1"/>
</dbReference>
<comment type="caution">
    <text evidence="4">The sequence shown here is derived from an EMBL/GenBank/DDBJ whole genome shotgun (WGS) entry which is preliminary data.</text>
</comment>
<feature type="domain" description="HTH cro/C1-type" evidence="3">
    <location>
        <begin position="8"/>
        <end position="38"/>
    </location>
</feature>
<evidence type="ECO:0000313" key="4">
    <source>
        <dbReference type="EMBL" id="MBH8589263.1"/>
    </source>
</evidence>
<organism evidence="4 5">
    <name type="scientific">Thermoactinomyces vulgaris</name>
    <dbReference type="NCBI Taxonomy" id="2026"/>
    <lineage>
        <taxon>Bacteria</taxon>
        <taxon>Bacillati</taxon>
        <taxon>Bacillota</taxon>
        <taxon>Bacilli</taxon>
        <taxon>Bacillales</taxon>
        <taxon>Thermoactinomycetaceae</taxon>
        <taxon>Thermoactinomyces</taxon>
    </lineage>
</organism>
<protein>
    <submittedName>
        <fullName evidence="4">Helix-turn-helix domain-containing protein</fullName>
    </submittedName>
</protein>
<keyword evidence="2" id="KW-1133">Transmembrane helix</keyword>
<dbReference type="PANTHER" id="PTHR34475">
    <property type="match status" value="1"/>
</dbReference>
<dbReference type="PANTHER" id="PTHR34475:SF1">
    <property type="entry name" value="CYTOSKELETON PROTEIN RODZ"/>
    <property type="match status" value="1"/>
</dbReference>
<feature type="region of interest" description="Disordered" evidence="1">
    <location>
        <begin position="76"/>
        <end position="104"/>
    </location>
</feature>
<feature type="compositionally biased region" description="Basic and acidic residues" evidence="1">
    <location>
        <begin position="157"/>
        <end position="168"/>
    </location>
</feature>
<dbReference type="InterPro" id="IPR050400">
    <property type="entry name" value="Bact_Cytoskel_RodZ"/>
</dbReference>
<dbReference type="EMBL" id="JAECVU010000006">
    <property type="protein sequence ID" value="MBH8589263.1"/>
    <property type="molecule type" value="Genomic_DNA"/>
</dbReference>
<dbReference type="Pfam" id="PF13413">
    <property type="entry name" value="HTH_25"/>
    <property type="match status" value="1"/>
</dbReference>
<feature type="transmembrane region" description="Helical" evidence="2">
    <location>
        <begin position="114"/>
        <end position="135"/>
    </location>
</feature>
<keyword evidence="2" id="KW-0812">Transmembrane</keyword>
<dbReference type="InterPro" id="IPR001387">
    <property type="entry name" value="Cro/C1-type_HTH"/>
</dbReference>
<evidence type="ECO:0000259" key="3">
    <source>
        <dbReference type="PROSITE" id="PS50943"/>
    </source>
</evidence>
<gene>
    <name evidence="4" type="ORF">I8U22_10630</name>
</gene>
<evidence type="ECO:0000256" key="2">
    <source>
        <dbReference type="SAM" id="Phobius"/>
    </source>
</evidence>
<dbReference type="Gene3D" id="1.10.260.40">
    <property type="entry name" value="lambda repressor-like DNA-binding domains"/>
    <property type="match status" value="1"/>
</dbReference>
<dbReference type="Proteomes" id="UP000641910">
    <property type="component" value="Unassembled WGS sequence"/>
</dbReference>
<dbReference type="InterPro" id="IPR010982">
    <property type="entry name" value="Lambda_DNA-bd_dom_sf"/>
</dbReference>
<proteinExistence type="predicted"/>
<dbReference type="SMART" id="SM00530">
    <property type="entry name" value="HTH_XRE"/>
    <property type="match status" value="1"/>
</dbReference>
<accession>A0ABS0QJW6</accession>